<feature type="transmembrane region" description="Helical" evidence="12">
    <location>
        <begin position="410"/>
        <end position="435"/>
    </location>
</feature>
<feature type="transmembrane region" description="Helical" evidence="12">
    <location>
        <begin position="176"/>
        <end position="195"/>
    </location>
</feature>
<dbReference type="PRINTS" id="PR01084">
    <property type="entry name" value="NAHEXCHNGR"/>
</dbReference>
<keyword evidence="6 11" id="KW-0406">Ion transport</keyword>
<evidence type="ECO:0000256" key="12">
    <source>
        <dbReference type="SAM" id="Phobius"/>
    </source>
</evidence>
<feature type="transmembrane region" description="Helical" evidence="12">
    <location>
        <begin position="381"/>
        <end position="398"/>
    </location>
</feature>
<dbReference type="STRING" id="1764295.A0A5B8MH47"/>
<feature type="transmembrane region" description="Helical" evidence="12">
    <location>
        <begin position="16"/>
        <end position="36"/>
    </location>
</feature>
<dbReference type="Gene3D" id="6.10.140.1330">
    <property type="match status" value="1"/>
</dbReference>
<evidence type="ECO:0000313" key="16">
    <source>
        <dbReference type="Proteomes" id="UP000316726"/>
    </source>
</evidence>
<keyword evidence="4 12" id="KW-1133">Transmembrane helix</keyword>
<keyword evidence="3 11" id="KW-0812">Transmembrane</keyword>
<feature type="transmembrane region" description="Helical" evidence="12">
    <location>
        <begin position="337"/>
        <end position="360"/>
    </location>
</feature>
<dbReference type="Proteomes" id="UP000316726">
    <property type="component" value="Chromosome 2"/>
</dbReference>
<feature type="transmembrane region" description="Helical" evidence="12">
    <location>
        <begin position="215"/>
        <end position="239"/>
    </location>
</feature>
<organism evidence="15 16">
    <name type="scientific">Chloropicon primus</name>
    <dbReference type="NCBI Taxonomy" id="1764295"/>
    <lineage>
        <taxon>Eukaryota</taxon>
        <taxon>Viridiplantae</taxon>
        <taxon>Chlorophyta</taxon>
        <taxon>Chloropicophyceae</taxon>
        <taxon>Chloropicales</taxon>
        <taxon>Chloropicaceae</taxon>
        <taxon>Chloropicon</taxon>
    </lineage>
</organism>
<dbReference type="GO" id="GO:0005768">
    <property type="term" value="C:endosome"/>
    <property type="evidence" value="ECO:0007669"/>
    <property type="project" value="TreeGrafter"/>
</dbReference>
<dbReference type="Pfam" id="PF00999">
    <property type="entry name" value="Na_H_Exchanger"/>
    <property type="match status" value="1"/>
</dbReference>
<comment type="catalytic activity">
    <reaction evidence="10">
        <text>K(+)(in) + H(+)(out) = K(+)(out) + H(+)(in)</text>
        <dbReference type="Rhea" id="RHEA:29467"/>
        <dbReference type="ChEBI" id="CHEBI:15378"/>
        <dbReference type="ChEBI" id="CHEBI:29103"/>
    </reaction>
</comment>
<evidence type="ECO:0000256" key="7">
    <source>
        <dbReference type="ARBA" id="ARBA00023136"/>
    </source>
</evidence>
<evidence type="ECO:0000313" key="15">
    <source>
        <dbReference type="EMBL" id="QDZ19404.1"/>
    </source>
</evidence>
<keyword evidence="16" id="KW-1185">Reference proteome</keyword>
<dbReference type="AlphaFoldDB" id="A0A5B8MH47"/>
<dbReference type="GO" id="GO:0005886">
    <property type="term" value="C:plasma membrane"/>
    <property type="evidence" value="ECO:0007669"/>
    <property type="project" value="TreeGrafter"/>
</dbReference>
<feature type="transmembrane region" description="Helical" evidence="12">
    <location>
        <begin position="275"/>
        <end position="291"/>
    </location>
</feature>
<protein>
    <recommendedName>
        <fullName evidence="11">Sodium/hydrogen exchanger</fullName>
    </recommendedName>
</protein>
<dbReference type="InterPro" id="IPR006153">
    <property type="entry name" value="Cation/H_exchanger_TM"/>
</dbReference>
<feature type="transmembrane region" description="Helical" evidence="12">
    <location>
        <begin position="43"/>
        <end position="63"/>
    </location>
</feature>
<comment type="similarity">
    <text evidence="11">Belongs to the monovalent cation:proton antiporter 1 (CPA1) transporter (TC 2.A.36) family.</text>
</comment>
<name>A0A5B8MH47_9CHLO</name>
<comment type="subcellular location">
    <subcellularLocation>
        <location evidence="1">Membrane</location>
        <topology evidence="1">Multi-pass membrane protein</topology>
    </subcellularLocation>
</comment>
<dbReference type="NCBIfam" id="TIGR00840">
    <property type="entry name" value="b_cpa1"/>
    <property type="match status" value="1"/>
</dbReference>
<keyword evidence="2 11" id="KW-0813">Transport</keyword>
<evidence type="ECO:0000256" key="1">
    <source>
        <dbReference type="ARBA" id="ARBA00004141"/>
    </source>
</evidence>
<sequence length="542" mass="58808">MESSGPAEEAGESSEALAILSQMCLIIVVFIVGWLLEKRHVTWISEASVGLIIGVGAGGLAFAATSKFESKAYSEWMNFSPDFFFFALLPPIIFDAGYSLDPQLFFGNFDAICTLAFLGTFVSAIIITVLVWGCGALGLCYELSIIQAGLFGSLISATDPVTTLAILGNVKADQNLYYLIFGESVLNDAVAIVMYQTLNGFQHQSFSAGSLGKAFGVFLMIFVGSCLIGAGFGLLSSLFYRFAQFKKEEHYDIVEACLLVPVPVAAYMAAEGAGLSGIVSILFCGIVMARYTRQNLSKKTSDTSLNFFKIVARVAETFVFIYMGLSLFLGHQTFDMVSMWVLFLIAFVGMLLARVCNVFPGTLLVNTRRNSLRKISKNHQIFLWFSGLRGAIAFALAMKSTADVGDEAGAVIFSTTLLIVLVTVLVFGGFTPFMLSKLDVLDKNAPYSNLDAGGQSEDVAFAHFGGHNKDHRSDNDISSGRETSVEMAEFEGSPERYITQVELRSEAGSSDTPLRKFIRTASGKLTVEEIDKGLHKVFVSPQ</sequence>
<feature type="transmembrane region" description="Helical" evidence="12">
    <location>
        <begin position="112"/>
        <end position="139"/>
    </location>
</feature>
<evidence type="ECO:0000256" key="2">
    <source>
        <dbReference type="ARBA" id="ARBA00022448"/>
    </source>
</evidence>
<gene>
    <name evidence="15" type="ORF">A3770_02p19220</name>
    <name evidence="14" type="ORF">CPRI1469_LOCUS145</name>
</gene>
<keyword evidence="7 12" id="KW-0472">Membrane</keyword>
<feature type="transmembrane region" description="Helical" evidence="12">
    <location>
        <begin position="145"/>
        <end position="167"/>
    </location>
</feature>
<feature type="transmembrane region" description="Helical" evidence="12">
    <location>
        <begin position="311"/>
        <end position="331"/>
    </location>
</feature>
<accession>A0A5B8MH47</accession>
<evidence type="ECO:0000256" key="4">
    <source>
        <dbReference type="ARBA" id="ARBA00022989"/>
    </source>
</evidence>
<feature type="transmembrane region" description="Helical" evidence="12">
    <location>
        <begin position="83"/>
        <end position="100"/>
    </location>
</feature>
<dbReference type="EMBL" id="CP031035">
    <property type="protein sequence ID" value="QDZ19404.1"/>
    <property type="molecule type" value="Genomic_DNA"/>
</dbReference>
<dbReference type="GO" id="GO:0051453">
    <property type="term" value="P:regulation of intracellular pH"/>
    <property type="evidence" value="ECO:0007669"/>
    <property type="project" value="TreeGrafter"/>
</dbReference>
<evidence type="ECO:0000259" key="13">
    <source>
        <dbReference type="Pfam" id="PF00999"/>
    </source>
</evidence>
<keyword evidence="5" id="KW-0915">Sodium</keyword>
<dbReference type="OrthoDB" id="196264at2759"/>
<reference evidence="15 16" key="1">
    <citation type="submission" date="2018-07" db="EMBL/GenBank/DDBJ databases">
        <title>The complete nuclear genome of the prasinophyte Chloropicon primus (CCMP1205).</title>
        <authorList>
            <person name="Pombert J.-F."/>
            <person name="Otis C."/>
            <person name="Turmel M."/>
            <person name="Lemieux C."/>
        </authorList>
    </citation>
    <scope>NUCLEOTIDE SEQUENCE [LARGE SCALE GENOMIC DNA]</scope>
    <source>
        <strain evidence="15 16">CCMP1205</strain>
    </source>
</reference>
<evidence type="ECO:0000256" key="3">
    <source>
        <dbReference type="ARBA" id="ARBA00022692"/>
    </source>
</evidence>
<dbReference type="PANTHER" id="PTHR10110:SF187">
    <property type="entry name" value="SODIUM_HYDROGEN EXCHANGER"/>
    <property type="match status" value="1"/>
</dbReference>
<reference evidence="14" key="2">
    <citation type="submission" date="2021-01" db="EMBL/GenBank/DDBJ databases">
        <authorList>
            <person name="Corre E."/>
            <person name="Pelletier E."/>
            <person name="Niang G."/>
            <person name="Scheremetjew M."/>
            <person name="Finn R."/>
            <person name="Kale V."/>
            <person name="Holt S."/>
            <person name="Cochrane G."/>
            <person name="Meng A."/>
            <person name="Brown T."/>
            <person name="Cohen L."/>
        </authorList>
    </citation>
    <scope>NUCLEOTIDE SEQUENCE</scope>
    <source>
        <strain evidence="14">CCMP1205</strain>
    </source>
</reference>
<evidence type="ECO:0000256" key="5">
    <source>
        <dbReference type="ARBA" id="ARBA00023053"/>
    </source>
</evidence>
<evidence type="ECO:0000256" key="9">
    <source>
        <dbReference type="ARBA" id="ARBA00047524"/>
    </source>
</evidence>
<evidence type="ECO:0000313" key="14">
    <source>
        <dbReference type="EMBL" id="CAD9711306.1"/>
    </source>
</evidence>
<dbReference type="EMBL" id="HBHL01000232">
    <property type="protein sequence ID" value="CAD9711306.1"/>
    <property type="molecule type" value="Transcribed_RNA"/>
</dbReference>
<evidence type="ECO:0000256" key="8">
    <source>
        <dbReference type="ARBA" id="ARBA00023201"/>
    </source>
</evidence>
<feature type="domain" description="Cation/H+ exchanger transmembrane" evidence="13">
    <location>
        <begin position="27"/>
        <end position="436"/>
    </location>
</feature>
<dbReference type="GO" id="GO:0098719">
    <property type="term" value="P:sodium ion import across plasma membrane"/>
    <property type="evidence" value="ECO:0007669"/>
    <property type="project" value="TreeGrafter"/>
</dbReference>
<dbReference type="InterPro" id="IPR004709">
    <property type="entry name" value="NaH_exchanger"/>
</dbReference>
<dbReference type="PANTHER" id="PTHR10110">
    <property type="entry name" value="SODIUM/HYDROGEN EXCHANGER"/>
    <property type="match status" value="1"/>
</dbReference>
<evidence type="ECO:0000256" key="10">
    <source>
        <dbReference type="ARBA" id="ARBA00047912"/>
    </source>
</evidence>
<proteinExistence type="inferred from homology"/>
<comment type="catalytic activity">
    <reaction evidence="9">
        <text>Na(+)(in) + H(+)(out) = Na(+)(out) + H(+)(in)</text>
        <dbReference type="Rhea" id="RHEA:29419"/>
        <dbReference type="ChEBI" id="CHEBI:15378"/>
        <dbReference type="ChEBI" id="CHEBI:29101"/>
    </reaction>
</comment>
<evidence type="ECO:0000256" key="11">
    <source>
        <dbReference type="RuleBase" id="RU003722"/>
    </source>
</evidence>
<feature type="transmembrane region" description="Helical" evidence="12">
    <location>
        <begin position="251"/>
        <end position="269"/>
    </location>
</feature>
<dbReference type="InterPro" id="IPR018422">
    <property type="entry name" value="Cation/H_exchanger_CPA1"/>
</dbReference>
<evidence type="ECO:0000256" key="6">
    <source>
        <dbReference type="ARBA" id="ARBA00023065"/>
    </source>
</evidence>
<dbReference type="GO" id="GO:0015386">
    <property type="term" value="F:potassium:proton antiporter activity"/>
    <property type="evidence" value="ECO:0007669"/>
    <property type="project" value="TreeGrafter"/>
</dbReference>
<dbReference type="GO" id="GO:0015385">
    <property type="term" value="F:sodium:proton antiporter activity"/>
    <property type="evidence" value="ECO:0007669"/>
    <property type="project" value="InterPro"/>
</dbReference>
<keyword evidence="11" id="KW-0050">Antiport</keyword>
<keyword evidence="8 11" id="KW-0739">Sodium transport</keyword>